<dbReference type="InterPro" id="IPR012810">
    <property type="entry name" value="TreS/a-amylase_N"/>
</dbReference>
<dbReference type="Pfam" id="PF00128">
    <property type="entry name" value="Alpha-amylase"/>
    <property type="match status" value="2"/>
</dbReference>
<dbReference type="GO" id="GO:0005975">
    <property type="term" value="P:carbohydrate metabolic process"/>
    <property type="evidence" value="ECO:0007669"/>
    <property type="project" value="InterPro"/>
</dbReference>
<dbReference type="InterPro" id="IPR045857">
    <property type="entry name" value="O16G_dom_2"/>
</dbReference>
<dbReference type="NCBIfam" id="TIGR02456">
    <property type="entry name" value="treS_nterm"/>
    <property type="match status" value="1"/>
</dbReference>
<dbReference type="Pfam" id="PF16657">
    <property type="entry name" value="Malt_amylase_C"/>
    <property type="match status" value="1"/>
</dbReference>
<evidence type="ECO:0000256" key="2">
    <source>
        <dbReference type="ARBA" id="ARBA00005496"/>
    </source>
</evidence>
<dbReference type="Gene3D" id="3.90.1200.10">
    <property type="match status" value="1"/>
</dbReference>
<feature type="domain" description="Glycosyl hydrolase family 13 catalytic" evidence="16">
    <location>
        <begin position="31"/>
        <end position="430"/>
    </location>
</feature>
<comment type="catalytic activity">
    <reaction evidence="1">
        <text>D-maltose = alpha,alpha-trehalose</text>
        <dbReference type="Rhea" id="RHEA:15145"/>
        <dbReference type="ChEBI" id="CHEBI:16551"/>
        <dbReference type="ChEBI" id="CHEBI:17306"/>
        <dbReference type="EC" id="5.4.99.16"/>
    </reaction>
</comment>
<dbReference type="GO" id="GO:0005524">
    <property type="term" value="F:ATP binding"/>
    <property type="evidence" value="ECO:0007669"/>
    <property type="project" value="UniProtKB-KW"/>
</dbReference>
<evidence type="ECO:0000256" key="9">
    <source>
        <dbReference type="ARBA" id="ARBA00022741"/>
    </source>
</evidence>
<dbReference type="PANTHER" id="PTHR10357:SF219">
    <property type="entry name" value="MALTOSE ALPHA-D-GLUCOSYLTRANSFERASE"/>
    <property type="match status" value="1"/>
</dbReference>
<evidence type="ECO:0000256" key="7">
    <source>
        <dbReference type="ARBA" id="ARBA00022679"/>
    </source>
</evidence>
<keyword evidence="17" id="KW-0418">Kinase</keyword>
<keyword evidence="10" id="KW-0106">Calcium</keyword>
<accession>A0A1W1YER6</accession>
<evidence type="ECO:0000256" key="13">
    <source>
        <dbReference type="ARBA" id="ARBA00031251"/>
    </source>
</evidence>
<dbReference type="STRING" id="937218.SAMN06297251_101186"/>
<dbReference type="Gene3D" id="3.90.400.10">
    <property type="entry name" value="Oligo-1,6-glucosidase, Domain 2"/>
    <property type="match status" value="1"/>
</dbReference>
<keyword evidence="12" id="KW-0413">Isomerase</keyword>
<gene>
    <name evidence="17" type="ORF">SAMN06297251_101186</name>
</gene>
<dbReference type="GO" id="GO:0047471">
    <property type="term" value="F:maltose alpha-D-glucosyltransferase activity"/>
    <property type="evidence" value="ECO:0007669"/>
    <property type="project" value="UniProtKB-EC"/>
</dbReference>
<dbReference type="SUPFAM" id="SSF51011">
    <property type="entry name" value="Glycosyl hydrolase domain"/>
    <property type="match status" value="1"/>
</dbReference>
<comment type="catalytic activity">
    <reaction evidence="15">
        <text>D-maltose + ATP = alpha-maltose 1-phosphate + ADP + H(+)</text>
        <dbReference type="Rhea" id="RHEA:31915"/>
        <dbReference type="ChEBI" id="CHEBI:15378"/>
        <dbReference type="ChEBI" id="CHEBI:17306"/>
        <dbReference type="ChEBI" id="CHEBI:30616"/>
        <dbReference type="ChEBI" id="CHEBI:63576"/>
        <dbReference type="ChEBI" id="CHEBI:456216"/>
        <dbReference type="EC" id="2.7.1.175"/>
    </reaction>
</comment>
<evidence type="ECO:0000259" key="16">
    <source>
        <dbReference type="SMART" id="SM00642"/>
    </source>
</evidence>
<dbReference type="SUPFAM" id="SSF51445">
    <property type="entry name" value="(Trans)glycosidases"/>
    <property type="match status" value="1"/>
</dbReference>
<dbReference type="EMBL" id="FWXR01000001">
    <property type="protein sequence ID" value="SMC34268.1"/>
    <property type="molecule type" value="Genomic_DNA"/>
</dbReference>
<dbReference type="SMART" id="SM00642">
    <property type="entry name" value="Aamy"/>
    <property type="match status" value="1"/>
</dbReference>
<comment type="similarity">
    <text evidence="3">Belongs to the aminoglycoside phosphotransferase family.</text>
</comment>
<dbReference type="Proteomes" id="UP000192656">
    <property type="component" value="Unassembled WGS sequence"/>
</dbReference>
<evidence type="ECO:0000256" key="14">
    <source>
        <dbReference type="ARBA" id="ARBA00031378"/>
    </source>
</evidence>
<keyword evidence="7" id="KW-0808">Transferase</keyword>
<evidence type="ECO:0000256" key="12">
    <source>
        <dbReference type="ARBA" id="ARBA00023235"/>
    </source>
</evidence>
<dbReference type="Gene3D" id="3.20.20.80">
    <property type="entry name" value="Glycosidases"/>
    <property type="match status" value="1"/>
</dbReference>
<comment type="similarity">
    <text evidence="2">Belongs to the glycosyl hydrolase 13 family. TreS subfamily.</text>
</comment>
<dbReference type="GO" id="GO:0016301">
    <property type="term" value="F:kinase activity"/>
    <property type="evidence" value="ECO:0007669"/>
    <property type="project" value="UniProtKB-KW"/>
</dbReference>
<dbReference type="InterPro" id="IPR040999">
    <property type="entry name" value="Mak_N_cap"/>
</dbReference>
<dbReference type="RefSeq" id="WP_084408026.1">
    <property type="nucleotide sequence ID" value="NZ_FWXR01000001.1"/>
</dbReference>
<proteinExistence type="inferred from homology"/>
<dbReference type="InterPro" id="IPR017853">
    <property type="entry name" value="GH"/>
</dbReference>
<keyword evidence="8" id="KW-0479">Metal-binding</keyword>
<evidence type="ECO:0000256" key="6">
    <source>
        <dbReference type="ARBA" id="ARBA00013882"/>
    </source>
</evidence>
<dbReference type="InterPro" id="IPR011009">
    <property type="entry name" value="Kinase-like_dom_sf"/>
</dbReference>
<reference evidence="17 18" key="1">
    <citation type="submission" date="2017-04" db="EMBL/GenBank/DDBJ databases">
        <authorList>
            <person name="Afonso C.L."/>
            <person name="Miller P.J."/>
            <person name="Scott M.A."/>
            <person name="Spackman E."/>
            <person name="Goraichik I."/>
            <person name="Dimitrov K.M."/>
            <person name="Suarez D.L."/>
            <person name="Swayne D.E."/>
        </authorList>
    </citation>
    <scope>NUCLEOTIDE SEQUENCE [LARGE SCALE GENOMIC DNA]</scope>
    <source>
        <strain evidence="17 18">CGMCC 1.10972</strain>
    </source>
</reference>
<evidence type="ECO:0000256" key="8">
    <source>
        <dbReference type="ARBA" id="ARBA00022723"/>
    </source>
</evidence>
<name>A0A1W1YER6_9HYPH</name>
<dbReference type="InterPro" id="IPR013780">
    <property type="entry name" value="Glyco_hydro_b"/>
</dbReference>
<dbReference type="EC" id="2.7.1.175" evidence="4"/>
<dbReference type="CDD" id="cd11334">
    <property type="entry name" value="AmyAc_TreS"/>
    <property type="match status" value="1"/>
</dbReference>
<dbReference type="SUPFAM" id="SSF56112">
    <property type="entry name" value="Protein kinase-like (PK-like)"/>
    <property type="match status" value="1"/>
</dbReference>
<dbReference type="NCBIfam" id="TIGR02457">
    <property type="entry name" value="TreS_Cterm"/>
    <property type="match status" value="1"/>
</dbReference>
<dbReference type="InterPro" id="IPR032091">
    <property type="entry name" value="Malt_amylase-like_C"/>
</dbReference>
<dbReference type="Pfam" id="PF18085">
    <property type="entry name" value="Mak_N_cap"/>
    <property type="match status" value="1"/>
</dbReference>
<dbReference type="PANTHER" id="PTHR10357">
    <property type="entry name" value="ALPHA-AMYLASE FAMILY MEMBER"/>
    <property type="match status" value="1"/>
</dbReference>
<dbReference type="InterPro" id="IPR002575">
    <property type="entry name" value="Aminoglycoside_PTrfase"/>
</dbReference>
<dbReference type="InterPro" id="IPR006047">
    <property type="entry name" value="GH13_cat_dom"/>
</dbReference>
<organism evidence="17 18">
    <name type="scientific">Fulvimarina manganoxydans</name>
    <dbReference type="NCBI Taxonomy" id="937218"/>
    <lineage>
        <taxon>Bacteria</taxon>
        <taxon>Pseudomonadati</taxon>
        <taxon>Pseudomonadota</taxon>
        <taxon>Alphaproteobacteria</taxon>
        <taxon>Hyphomicrobiales</taxon>
        <taxon>Aurantimonadaceae</taxon>
        <taxon>Fulvimarina</taxon>
    </lineage>
</organism>
<protein>
    <recommendedName>
        <fullName evidence="6">Maltokinase</fullName>
        <ecNumber evidence="4">2.7.1.175</ecNumber>
        <ecNumber evidence="5">5.4.99.16</ecNumber>
    </recommendedName>
    <alternativeName>
        <fullName evidence="14">Maltose alpha-D-glucosyltransferase</fullName>
    </alternativeName>
    <alternativeName>
        <fullName evidence="13">Maltose-1-phosphate synthase</fullName>
    </alternativeName>
</protein>
<sequence length="1110" mass="124905">MNEIVTAAQLEQTHGPNPDAPDWYKDAIIYQLHVKTFVDSNGDGVGDFPGLLSRLDYIQELGVTAIWLLPFYPSPLRDDGYDIADYRSVNPSYGNLEDVERLIEEAHKRGMRVITELVINHTSDQHPWFQAARHAPKGSPERDFYVWADDDKGYDLTRIIFTDTETSNWSWDPVAQQYFWHRFFSHQPDLNFDNPKVMEEVLSVMHFWLDKGVDGLRLDAIPYLVEREGTNNENLPETHDVLKAIRADLDKHYPDRMLLAEANQWPEDTRPYFGEGDECHMAFHFPLMPRMYMALAQEDRHPITDIMRQTPEIPENCQWAIFLRNHDELTLEMVTEEERDYLWSTYASDTRARINLGIRRRLAPLMGNDRRKVELLNALLMSMPGTPVVYYGDEIGMGDNYYLGDRDGVRTPMQWSADRNGGFSRADPQRLYLPVIQDAVYGYQAVNVEAQSNNPASQLNWTRRLIQVRRTKEAFGRGEITFLLPSNRKILAYLREYGDERILCVANLSSSAQAVELDLSDYNGYQPIEMLGLSAFPPIGSLPYMLTLPAYGFFWFDLVDPSAAKGYVAGPVALPAFSTLVSPGDLKATIGGRNLTELKSVLPSFIGNQRWFAGKSARPKRLDVSVLGAPSEESRRHLLAEVIVGSEEGEDRYLLPLGVRWGEDQLSAGAPDLPYTIARVRQGPNIGALIDGTRSADLARMAIKAMADGKDVDLSNGKLVVTASGSQKEALARTLEVEPDAIRVLSGEQSNTSLLVGTEAILKYYRRLRDGIQPELEVTRFLTEKTEFDAAPALLGAIELVRSDGSRTAVAALFEQIQNQGDAWSVVVDALARYLRDHAYASQPIADENLEVGAISEPKLQIQIDPAEVLGRRTGEMHAALATRTGDAAFDPEPLDDETYMTLVRDAKREAGEALAILAEAKPNLPQEELADVERLLGAEKDILTWFDRFGGLKVNTHRTRIHGDYHLGQVLVAKNDVVILDFEGEPGRSLEERREKTSPLRDVAGMVRSFDYAAFAARDRAGPVDEATAERLRDMAVSWRDETTDSFLKYWSEASGIALDDEATAQLLDLFVLQKAFYELRYEAAMRPAWLSIPLRGIIALLEKRQVLK</sequence>
<dbReference type="Gene3D" id="2.60.40.1180">
    <property type="entry name" value="Golgi alpha-mannosidase II"/>
    <property type="match status" value="1"/>
</dbReference>
<dbReference type="Pfam" id="PF01636">
    <property type="entry name" value="APH"/>
    <property type="match status" value="1"/>
</dbReference>
<evidence type="ECO:0000256" key="4">
    <source>
        <dbReference type="ARBA" id="ARBA00011962"/>
    </source>
</evidence>
<keyword evidence="18" id="KW-1185">Reference proteome</keyword>
<evidence type="ECO:0000256" key="15">
    <source>
        <dbReference type="ARBA" id="ARBA00049067"/>
    </source>
</evidence>
<keyword evidence="11" id="KW-0067">ATP-binding</keyword>
<dbReference type="InterPro" id="IPR012811">
    <property type="entry name" value="TreS_maltokin_C_dom"/>
</dbReference>
<evidence type="ECO:0000256" key="1">
    <source>
        <dbReference type="ARBA" id="ARBA00001595"/>
    </source>
</evidence>
<evidence type="ECO:0000313" key="18">
    <source>
        <dbReference type="Proteomes" id="UP000192656"/>
    </source>
</evidence>
<evidence type="ECO:0000256" key="3">
    <source>
        <dbReference type="ARBA" id="ARBA00006219"/>
    </source>
</evidence>
<dbReference type="OrthoDB" id="9805159at2"/>
<evidence type="ECO:0000313" key="17">
    <source>
        <dbReference type="EMBL" id="SMC34268.1"/>
    </source>
</evidence>
<dbReference type="FunFam" id="3.20.20.80:FF:000055">
    <property type="entry name" value="Trehalose synthase"/>
    <property type="match status" value="1"/>
</dbReference>
<keyword evidence="9" id="KW-0547">Nucleotide-binding</keyword>
<dbReference type="EC" id="5.4.99.16" evidence="5"/>
<evidence type="ECO:0000256" key="5">
    <source>
        <dbReference type="ARBA" id="ARBA00012619"/>
    </source>
</evidence>
<dbReference type="AlphaFoldDB" id="A0A1W1YER6"/>
<dbReference type="GO" id="GO:0046872">
    <property type="term" value="F:metal ion binding"/>
    <property type="evidence" value="ECO:0007669"/>
    <property type="project" value="UniProtKB-KW"/>
</dbReference>
<evidence type="ECO:0000256" key="10">
    <source>
        <dbReference type="ARBA" id="ARBA00022837"/>
    </source>
</evidence>
<evidence type="ECO:0000256" key="11">
    <source>
        <dbReference type="ARBA" id="ARBA00022840"/>
    </source>
</evidence>